<comment type="caution">
    <text evidence="1">The sequence shown here is derived from an EMBL/GenBank/DDBJ whole genome shotgun (WGS) entry which is preliminary data.</text>
</comment>
<organism evidence="1 2">
    <name type="scientific">Streptomyces shaanxiensis</name>
    <dbReference type="NCBI Taxonomy" id="653357"/>
    <lineage>
        <taxon>Bacteria</taxon>
        <taxon>Bacillati</taxon>
        <taxon>Actinomycetota</taxon>
        <taxon>Actinomycetes</taxon>
        <taxon>Kitasatosporales</taxon>
        <taxon>Streptomycetaceae</taxon>
        <taxon>Streptomyces</taxon>
    </lineage>
</organism>
<evidence type="ECO:0000313" key="2">
    <source>
        <dbReference type="Proteomes" id="UP001499984"/>
    </source>
</evidence>
<dbReference type="EMBL" id="BAAAZY010000011">
    <property type="protein sequence ID" value="GAA4063645.1"/>
    <property type="molecule type" value="Genomic_DNA"/>
</dbReference>
<name>A0ABP7VBF6_9ACTN</name>
<evidence type="ECO:0000313" key="1">
    <source>
        <dbReference type="EMBL" id="GAA4063645.1"/>
    </source>
</evidence>
<protein>
    <submittedName>
        <fullName evidence="1">Uncharacterized protein</fullName>
    </submittedName>
</protein>
<sequence>MAAVHIPALRMRTDHLVSTWGNNWVMMHAFEERRQTCAGIREAAAAAGLGYGVTFGQLGEFPCQLNAR</sequence>
<keyword evidence="2" id="KW-1185">Reference proteome</keyword>
<reference evidence="2" key="1">
    <citation type="journal article" date="2019" name="Int. J. Syst. Evol. Microbiol.">
        <title>The Global Catalogue of Microorganisms (GCM) 10K type strain sequencing project: providing services to taxonomists for standard genome sequencing and annotation.</title>
        <authorList>
            <consortium name="The Broad Institute Genomics Platform"/>
            <consortium name="The Broad Institute Genome Sequencing Center for Infectious Disease"/>
            <person name="Wu L."/>
            <person name="Ma J."/>
        </authorList>
    </citation>
    <scope>NUCLEOTIDE SEQUENCE [LARGE SCALE GENOMIC DNA]</scope>
    <source>
        <strain evidence="2">JCM 16925</strain>
    </source>
</reference>
<gene>
    <name evidence="1" type="ORF">GCM10022233_42120</name>
</gene>
<dbReference type="Proteomes" id="UP001499984">
    <property type="component" value="Unassembled WGS sequence"/>
</dbReference>
<proteinExistence type="predicted"/>
<accession>A0ABP7VBF6</accession>